<keyword evidence="2" id="KW-0134">Cell wall</keyword>
<dbReference type="RefSeq" id="XP_033686896.1">
    <property type="nucleotide sequence ID" value="XM_033821083.1"/>
</dbReference>
<evidence type="ECO:0000313" key="10">
    <source>
        <dbReference type="Proteomes" id="UP000800094"/>
    </source>
</evidence>
<dbReference type="EMBL" id="ML987192">
    <property type="protein sequence ID" value="KAF2251892.1"/>
    <property type="molecule type" value="Genomic_DNA"/>
</dbReference>
<dbReference type="AlphaFoldDB" id="A0A6A6IQ57"/>
<reference evidence="9" key="1">
    <citation type="journal article" date="2020" name="Stud. Mycol.">
        <title>101 Dothideomycetes genomes: a test case for predicting lifestyles and emergence of pathogens.</title>
        <authorList>
            <person name="Haridas S."/>
            <person name="Albert R."/>
            <person name="Binder M."/>
            <person name="Bloem J."/>
            <person name="Labutti K."/>
            <person name="Salamov A."/>
            <person name="Andreopoulos B."/>
            <person name="Baker S."/>
            <person name="Barry K."/>
            <person name="Bills G."/>
            <person name="Bluhm B."/>
            <person name="Cannon C."/>
            <person name="Castanera R."/>
            <person name="Culley D."/>
            <person name="Daum C."/>
            <person name="Ezra D."/>
            <person name="Gonzalez J."/>
            <person name="Henrissat B."/>
            <person name="Kuo A."/>
            <person name="Liang C."/>
            <person name="Lipzen A."/>
            <person name="Lutzoni F."/>
            <person name="Magnuson J."/>
            <person name="Mondo S."/>
            <person name="Nolan M."/>
            <person name="Ohm R."/>
            <person name="Pangilinan J."/>
            <person name="Park H.-J."/>
            <person name="Ramirez L."/>
            <person name="Alfaro M."/>
            <person name="Sun H."/>
            <person name="Tritt A."/>
            <person name="Yoshinaga Y."/>
            <person name="Zwiers L.-H."/>
            <person name="Turgeon B."/>
            <person name="Goodwin S."/>
            <person name="Spatafora J."/>
            <person name="Crous P."/>
            <person name="Grigoriev I."/>
        </authorList>
    </citation>
    <scope>NUCLEOTIDE SEQUENCE</scope>
    <source>
        <strain evidence="9">CBS 122368</strain>
    </source>
</reference>
<evidence type="ECO:0000256" key="7">
    <source>
        <dbReference type="SAM" id="SignalP"/>
    </source>
</evidence>
<evidence type="ECO:0000256" key="2">
    <source>
        <dbReference type="ARBA" id="ARBA00022512"/>
    </source>
</evidence>
<dbReference type="OrthoDB" id="5415592at2759"/>
<evidence type="ECO:0000256" key="1">
    <source>
        <dbReference type="ARBA" id="ARBA00004191"/>
    </source>
</evidence>
<evidence type="ECO:0000259" key="8">
    <source>
        <dbReference type="Pfam" id="PF22799"/>
    </source>
</evidence>
<evidence type="ECO:0000256" key="4">
    <source>
        <dbReference type="ARBA" id="ARBA00022729"/>
    </source>
</evidence>
<comment type="subcellular location">
    <subcellularLocation>
        <location evidence="1">Secreted</location>
        <location evidence="1">Cell wall</location>
    </subcellularLocation>
</comment>
<organism evidence="9 10">
    <name type="scientific">Trematosphaeria pertusa</name>
    <dbReference type="NCBI Taxonomy" id="390896"/>
    <lineage>
        <taxon>Eukaryota</taxon>
        <taxon>Fungi</taxon>
        <taxon>Dikarya</taxon>
        <taxon>Ascomycota</taxon>
        <taxon>Pezizomycotina</taxon>
        <taxon>Dothideomycetes</taxon>
        <taxon>Pleosporomycetidae</taxon>
        <taxon>Pleosporales</taxon>
        <taxon>Massarineae</taxon>
        <taxon>Trematosphaeriaceae</taxon>
        <taxon>Trematosphaeria</taxon>
    </lineage>
</organism>
<dbReference type="PANTHER" id="PTHR47254">
    <property type="entry name" value="CELL WALL MANNOPROTEIN CIS3-RELATED"/>
    <property type="match status" value="1"/>
</dbReference>
<proteinExistence type="inferred from homology"/>
<feature type="chain" id="PRO_5025371113" description="Cell wall mannoprotein PIR1-like C-terminal domain-containing protein" evidence="7">
    <location>
        <begin position="19"/>
        <end position="259"/>
    </location>
</feature>
<keyword evidence="4 7" id="KW-0732">Signal</keyword>
<gene>
    <name evidence="9" type="ORF">BU26DRAFT_246609</name>
</gene>
<dbReference type="PANTHER" id="PTHR47254:SF1">
    <property type="entry name" value="CELL WALL MANNOPROTEIN CIS3-RELATED"/>
    <property type="match status" value="1"/>
</dbReference>
<dbReference type="Proteomes" id="UP000800094">
    <property type="component" value="Unassembled WGS sequence"/>
</dbReference>
<dbReference type="InterPro" id="IPR054508">
    <property type="entry name" value="PIR1-like_C"/>
</dbReference>
<keyword evidence="3" id="KW-0964">Secreted</keyword>
<dbReference type="GeneID" id="54574413"/>
<evidence type="ECO:0000256" key="3">
    <source>
        <dbReference type="ARBA" id="ARBA00022525"/>
    </source>
</evidence>
<comment type="similarity">
    <text evidence="5">Belongs to the PIR protein family.</text>
</comment>
<keyword evidence="10" id="KW-1185">Reference proteome</keyword>
<feature type="region of interest" description="Disordered" evidence="6">
    <location>
        <begin position="212"/>
        <end position="239"/>
    </location>
</feature>
<dbReference type="GO" id="GO:0005199">
    <property type="term" value="F:structural constituent of cell wall"/>
    <property type="evidence" value="ECO:0007669"/>
    <property type="project" value="TreeGrafter"/>
</dbReference>
<dbReference type="Pfam" id="PF22799">
    <property type="entry name" value="PIR1-like_C"/>
    <property type="match status" value="1"/>
</dbReference>
<evidence type="ECO:0000256" key="5">
    <source>
        <dbReference type="ARBA" id="ARBA00038219"/>
    </source>
</evidence>
<feature type="signal peptide" evidence="7">
    <location>
        <begin position="1"/>
        <end position="18"/>
    </location>
</feature>
<feature type="domain" description="Cell wall mannoprotein PIR1-like C-terminal" evidence="8">
    <location>
        <begin position="73"/>
        <end position="146"/>
    </location>
</feature>
<accession>A0A6A6IQ57</accession>
<dbReference type="GO" id="GO:0009277">
    <property type="term" value="C:fungal-type cell wall"/>
    <property type="evidence" value="ECO:0007669"/>
    <property type="project" value="TreeGrafter"/>
</dbReference>
<protein>
    <recommendedName>
        <fullName evidence="8">Cell wall mannoprotein PIR1-like C-terminal domain-containing protein</fullName>
    </recommendedName>
</protein>
<name>A0A6A6IQ57_9PLEO</name>
<sequence>MRASSILAALAFAATAFADDVPEGIAPEEPPPEGCETTAEGNFTIGYEPAPSRKRETAVEAGSNALVCTLEDGILKDPYNRIGSIVANRQFQFDGPPQAGAIYTGGFSVCDNSSLAIGGSTRWWKCGSGGFFNLYDQWIGGQCDEIRIVVSYVEQPTSSSSSSVASSTAEASSIASSVSSSASISATPIASINGTAPSTGLSSGASSRFSSAPATSAVATDTQVPDAPPESTGGAVPTRVPRRETFGAVVGILGAALIL</sequence>
<dbReference type="InterPro" id="IPR051153">
    <property type="entry name" value="Yeast_CWMannoprotein_PIR"/>
</dbReference>
<evidence type="ECO:0000313" key="9">
    <source>
        <dbReference type="EMBL" id="KAF2251892.1"/>
    </source>
</evidence>
<evidence type="ECO:0000256" key="6">
    <source>
        <dbReference type="SAM" id="MobiDB-lite"/>
    </source>
</evidence>
<dbReference type="GO" id="GO:0031505">
    <property type="term" value="P:fungal-type cell wall organization"/>
    <property type="evidence" value="ECO:0007669"/>
    <property type="project" value="TreeGrafter"/>
</dbReference>